<evidence type="ECO:0000259" key="11">
    <source>
        <dbReference type="PROSITE" id="PS50268"/>
    </source>
</evidence>
<dbReference type="Gene3D" id="2.60.40.60">
    <property type="entry name" value="Cadherins"/>
    <property type="match status" value="4"/>
</dbReference>
<accession>V4BMF3</accession>
<dbReference type="EMBL" id="KB202481">
    <property type="protein sequence ID" value="ESO90084.1"/>
    <property type="molecule type" value="Genomic_DNA"/>
</dbReference>
<feature type="signal peptide" evidence="10">
    <location>
        <begin position="1"/>
        <end position="21"/>
    </location>
</feature>
<dbReference type="InterPro" id="IPR002126">
    <property type="entry name" value="Cadherin-like_dom"/>
</dbReference>
<sequence>MGVIKIYLLLVLSLLLDDVTCQLTGIALNPDTISLKERQKGSLNLTLVEVTPAGTIVNCDIVNVDSPPATAITDYPFQRSFTTVSANNIQWYVFYNEKSPQKLDYDVYNTYEVTVECAGITGIESDILTINIIENQAPIITQGGVPTAGLNMSTDASAIIKNDLLYTVTANDPDGDPLTYDYKTTPQVNYFDINPVTHEILAAVDFLAVAVSPVTITVNVSDGDKSKQLIIRVIVNDLNSRPEITNLPESISIPENTPAGTQLILLKYNDVDRVQIFNPTCTVTPATSASVFTLGSRIYVAGKPDGTSRLDYESIKSFSISCTIFDDYLYSDGTDILTVNITDINEPPVFTTQPNPCQLTESQARVSTCKLGMVLNDPEGDSFTLSIVNNAESQRFQFTSPDAQYLTFSVDYDVDNGAMPSSVQVEIKATDSAGQSSSAQIMVAILDKNDNSPVFLPNQGVDVTPSTTVGTVGKLQVTDNDSGSNSEIEFALLNINPSVYSDFISILPSGQVHYTKKFPSSMQDTTAILTIRATDKGSPPLSSTGVIIVRFLSDVTVPVSIQSSATATGDQPGLSPTASSKTQETFFDQPTNIAIVVVLAIVLLILLLVAFYFCIKRMLLGYCCGPGKESSVYPSSDEYGYQNNYHRRYNSGYYKEPLGYQSKYPIRDRIEYESNYPGSRPVYHKEYTSYSDVIRDKPLYARQTSTIK</sequence>
<dbReference type="InterPro" id="IPR015919">
    <property type="entry name" value="Cadherin-like_sf"/>
</dbReference>
<dbReference type="OrthoDB" id="6081939at2759"/>
<evidence type="ECO:0000313" key="12">
    <source>
        <dbReference type="EMBL" id="ESO90084.1"/>
    </source>
</evidence>
<keyword evidence="2 9" id="KW-0812">Transmembrane</keyword>
<dbReference type="CDD" id="cd11304">
    <property type="entry name" value="Cadherin_repeat"/>
    <property type="match status" value="3"/>
</dbReference>
<keyword evidence="4 8" id="KW-0106">Calcium</keyword>
<name>V4BMF3_LOTGI</name>
<keyword evidence="3" id="KW-0677">Repeat</keyword>
<dbReference type="GO" id="GO:0005509">
    <property type="term" value="F:calcium ion binding"/>
    <property type="evidence" value="ECO:0007669"/>
    <property type="project" value="UniProtKB-UniRule"/>
</dbReference>
<dbReference type="GO" id="GO:0005886">
    <property type="term" value="C:plasma membrane"/>
    <property type="evidence" value="ECO:0007669"/>
    <property type="project" value="InterPro"/>
</dbReference>
<dbReference type="SUPFAM" id="SSF49313">
    <property type="entry name" value="Cadherin-like"/>
    <property type="match status" value="4"/>
</dbReference>
<comment type="subcellular location">
    <subcellularLocation>
        <location evidence="1">Membrane</location>
    </subcellularLocation>
</comment>
<keyword evidence="6 9" id="KW-1133">Transmembrane helix</keyword>
<dbReference type="PANTHER" id="PTHR24025">
    <property type="entry name" value="DESMOGLEIN FAMILY MEMBER"/>
    <property type="match status" value="1"/>
</dbReference>
<protein>
    <recommendedName>
        <fullName evidence="11">Cadherin domain-containing protein</fullName>
    </recommendedName>
</protein>
<dbReference type="GO" id="GO:0005911">
    <property type="term" value="C:cell-cell junction"/>
    <property type="evidence" value="ECO:0007669"/>
    <property type="project" value="TreeGrafter"/>
</dbReference>
<dbReference type="OMA" id="ADIEYSW"/>
<dbReference type="PROSITE" id="PS50268">
    <property type="entry name" value="CADHERIN_2"/>
    <property type="match status" value="4"/>
</dbReference>
<dbReference type="InterPro" id="IPR050971">
    <property type="entry name" value="Cadherin-domain_protein"/>
</dbReference>
<dbReference type="PANTHER" id="PTHR24025:SF31">
    <property type="entry name" value="NEURAL-CADHERIN"/>
    <property type="match status" value="1"/>
</dbReference>
<dbReference type="SMART" id="SM00112">
    <property type="entry name" value="CA"/>
    <property type="match status" value="3"/>
</dbReference>
<feature type="non-terminal residue" evidence="12">
    <location>
        <position position="708"/>
    </location>
</feature>
<evidence type="ECO:0000256" key="10">
    <source>
        <dbReference type="SAM" id="SignalP"/>
    </source>
</evidence>
<dbReference type="InterPro" id="IPR020894">
    <property type="entry name" value="Cadherin_CS"/>
</dbReference>
<keyword evidence="7 9" id="KW-0472">Membrane</keyword>
<dbReference type="GO" id="GO:0007156">
    <property type="term" value="P:homophilic cell adhesion via plasma membrane adhesion molecules"/>
    <property type="evidence" value="ECO:0007669"/>
    <property type="project" value="InterPro"/>
</dbReference>
<dbReference type="CTD" id="20239729"/>
<feature type="domain" description="Cadherin" evidence="11">
    <location>
        <begin position="351"/>
        <end position="455"/>
    </location>
</feature>
<evidence type="ECO:0000256" key="1">
    <source>
        <dbReference type="ARBA" id="ARBA00004370"/>
    </source>
</evidence>
<dbReference type="PRINTS" id="PR00205">
    <property type="entry name" value="CADHERIN"/>
</dbReference>
<dbReference type="RefSeq" id="XP_009059161.1">
    <property type="nucleotide sequence ID" value="XM_009060913.1"/>
</dbReference>
<feature type="domain" description="Cadherin" evidence="11">
    <location>
        <begin position="462"/>
        <end position="560"/>
    </location>
</feature>
<evidence type="ECO:0000256" key="2">
    <source>
        <dbReference type="ARBA" id="ARBA00022692"/>
    </source>
</evidence>
<dbReference type="GeneID" id="20239729"/>
<evidence type="ECO:0000256" key="7">
    <source>
        <dbReference type="ARBA" id="ARBA00023136"/>
    </source>
</evidence>
<feature type="transmembrane region" description="Helical" evidence="9">
    <location>
        <begin position="593"/>
        <end position="615"/>
    </location>
</feature>
<evidence type="ECO:0000256" key="5">
    <source>
        <dbReference type="ARBA" id="ARBA00022889"/>
    </source>
</evidence>
<dbReference type="Proteomes" id="UP000030746">
    <property type="component" value="Unassembled WGS sequence"/>
</dbReference>
<reference evidence="12 13" key="1">
    <citation type="journal article" date="2013" name="Nature">
        <title>Insights into bilaterian evolution from three spiralian genomes.</title>
        <authorList>
            <person name="Simakov O."/>
            <person name="Marletaz F."/>
            <person name="Cho S.J."/>
            <person name="Edsinger-Gonzales E."/>
            <person name="Havlak P."/>
            <person name="Hellsten U."/>
            <person name="Kuo D.H."/>
            <person name="Larsson T."/>
            <person name="Lv J."/>
            <person name="Arendt D."/>
            <person name="Savage R."/>
            <person name="Osoegawa K."/>
            <person name="de Jong P."/>
            <person name="Grimwood J."/>
            <person name="Chapman J.A."/>
            <person name="Shapiro H."/>
            <person name="Aerts A."/>
            <person name="Otillar R.P."/>
            <person name="Terry A.Y."/>
            <person name="Boore J.L."/>
            <person name="Grigoriev I.V."/>
            <person name="Lindberg D.R."/>
            <person name="Seaver E.C."/>
            <person name="Weisblat D.A."/>
            <person name="Putnam N.H."/>
            <person name="Rokhsar D.S."/>
        </authorList>
    </citation>
    <scope>NUCLEOTIDE SEQUENCE [LARGE SCALE GENOMIC DNA]</scope>
</reference>
<evidence type="ECO:0000256" key="6">
    <source>
        <dbReference type="ARBA" id="ARBA00022989"/>
    </source>
</evidence>
<keyword evidence="10" id="KW-0732">Signal</keyword>
<evidence type="ECO:0000256" key="8">
    <source>
        <dbReference type="PROSITE-ProRule" id="PRU00043"/>
    </source>
</evidence>
<feature type="domain" description="Cadherin" evidence="11">
    <location>
        <begin position="165"/>
        <end position="244"/>
    </location>
</feature>
<dbReference type="AlphaFoldDB" id="V4BMF3"/>
<keyword evidence="13" id="KW-1185">Reference proteome</keyword>
<evidence type="ECO:0000256" key="9">
    <source>
        <dbReference type="SAM" id="Phobius"/>
    </source>
</evidence>
<evidence type="ECO:0000256" key="3">
    <source>
        <dbReference type="ARBA" id="ARBA00022737"/>
    </source>
</evidence>
<evidence type="ECO:0000256" key="4">
    <source>
        <dbReference type="ARBA" id="ARBA00022837"/>
    </source>
</evidence>
<organism evidence="12 13">
    <name type="scientific">Lottia gigantea</name>
    <name type="common">Giant owl limpet</name>
    <dbReference type="NCBI Taxonomy" id="225164"/>
    <lineage>
        <taxon>Eukaryota</taxon>
        <taxon>Metazoa</taxon>
        <taxon>Spiralia</taxon>
        <taxon>Lophotrochozoa</taxon>
        <taxon>Mollusca</taxon>
        <taxon>Gastropoda</taxon>
        <taxon>Patellogastropoda</taxon>
        <taxon>Lottioidea</taxon>
        <taxon>Lottiidae</taxon>
        <taxon>Lottia</taxon>
    </lineage>
</organism>
<proteinExistence type="predicted"/>
<dbReference type="HOGENOM" id="CLU_024278_0_0_1"/>
<feature type="chain" id="PRO_5004717680" description="Cadherin domain-containing protein" evidence="10">
    <location>
        <begin position="22"/>
        <end position="708"/>
    </location>
</feature>
<dbReference type="KEGG" id="lgi:LOTGIDRAFT_164389"/>
<dbReference type="PROSITE" id="PS00232">
    <property type="entry name" value="CADHERIN_1"/>
    <property type="match status" value="1"/>
</dbReference>
<feature type="domain" description="Cadherin" evidence="11">
    <location>
        <begin position="245"/>
        <end position="350"/>
    </location>
</feature>
<evidence type="ECO:0000313" key="13">
    <source>
        <dbReference type="Proteomes" id="UP000030746"/>
    </source>
</evidence>
<keyword evidence="5" id="KW-0130">Cell adhesion</keyword>
<gene>
    <name evidence="12" type="ORF">LOTGIDRAFT_164389</name>
</gene>